<dbReference type="AlphaFoldDB" id="A0A1B9F5A7"/>
<dbReference type="Proteomes" id="UP000093080">
    <property type="component" value="Unassembled WGS sequence"/>
</dbReference>
<organism evidence="1 2">
    <name type="scientific">Dissulfuribacter thermophilus</name>
    <dbReference type="NCBI Taxonomy" id="1156395"/>
    <lineage>
        <taxon>Bacteria</taxon>
        <taxon>Pseudomonadati</taxon>
        <taxon>Thermodesulfobacteriota</taxon>
        <taxon>Dissulfuribacteria</taxon>
        <taxon>Dissulfuribacterales</taxon>
        <taxon>Dissulfuribacteraceae</taxon>
        <taxon>Dissulfuribacter</taxon>
    </lineage>
</organism>
<sequence length="41" mass="4877">MLVIHKNASLFLFMLYEKGRECQTIIPDYALQMPEKKIFSE</sequence>
<dbReference type="STRING" id="1156395.DBT_1746"/>
<proteinExistence type="predicted"/>
<evidence type="ECO:0000313" key="1">
    <source>
        <dbReference type="EMBL" id="OCC14951.1"/>
    </source>
</evidence>
<name>A0A1B9F5A7_9BACT</name>
<keyword evidence="2" id="KW-1185">Reference proteome</keyword>
<gene>
    <name evidence="1" type="ORF">DBT_1746</name>
</gene>
<comment type="caution">
    <text evidence="1">The sequence shown here is derived from an EMBL/GenBank/DDBJ whole genome shotgun (WGS) entry which is preliminary data.</text>
</comment>
<protein>
    <submittedName>
        <fullName evidence="1">Uncharacterized protein</fullName>
    </submittedName>
</protein>
<accession>A0A1B9F5A7</accession>
<dbReference type="EMBL" id="MAGO01000008">
    <property type="protein sequence ID" value="OCC14951.1"/>
    <property type="molecule type" value="Genomic_DNA"/>
</dbReference>
<evidence type="ECO:0000313" key="2">
    <source>
        <dbReference type="Proteomes" id="UP000093080"/>
    </source>
</evidence>
<reference evidence="1 2" key="1">
    <citation type="submission" date="2016-06" db="EMBL/GenBank/DDBJ databases">
        <title>Respiratory ammonification of nitrate coupled to the oxidation of elemental sulfur in deep-sea autotrophic thermophilic bacteria.</title>
        <authorList>
            <person name="Slobodkina G.B."/>
            <person name="Mardanov A.V."/>
            <person name="Ravin N.V."/>
            <person name="Frolova A.A."/>
            <person name="Viryasiv M.B."/>
            <person name="Chernyh N.A."/>
            <person name="Bonch-Osmolovskaya E.A."/>
            <person name="Slobodkin A.I."/>
        </authorList>
    </citation>
    <scope>NUCLEOTIDE SEQUENCE [LARGE SCALE GENOMIC DNA]</scope>
    <source>
        <strain evidence="1 2">S69</strain>
    </source>
</reference>